<protein>
    <submittedName>
        <fullName evidence="12">WhiB family transcriptional regulator</fullName>
    </submittedName>
</protein>
<dbReference type="GO" id="GO:0051539">
    <property type="term" value="F:4 iron, 4 sulfur cluster binding"/>
    <property type="evidence" value="ECO:0007669"/>
    <property type="project" value="UniProtKB-KW"/>
</dbReference>
<dbReference type="Pfam" id="PF02467">
    <property type="entry name" value="Whib"/>
    <property type="match status" value="1"/>
</dbReference>
<evidence type="ECO:0000256" key="5">
    <source>
        <dbReference type="ARBA" id="ARBA00023004"/>
    </source>
</evidence>
<evidence type="ECO:0000256" key="1">
    <source>
        <dbReference type="ARBA" id="ARBA00001966"/>
    </source>
</evidence>
<dbReference type="GO" id="GO:0003677">
    <property type="term" value="F:DNA binding"/>
    <property type="evidence" value="ECO:0007669"/>
    <property type="project" value="UniProtKB-KW"/>
</dbReference>
<reference evidence="12" key="1">
    <citation type="submission" date="2018-10" db="EMBL/GenBank/DDBJ databases">
        <title>Iterative Subtractive Binning of Freshwater Chronoseries Metagenomes Recovers Nearly Complete Genomes from over Four Hundred Novel Species.</title>
        <authorList>
            <person name="Rodriguez-R L.M."/>
            <person name="Tsementzi D."/>
            <person name="Luo C."/>
            <person name="Konstantinidis K.T."/>
        </authorList>
    </citation>
    <scope>NUCLEOTIDE SEQUENCE</scope>
    <source>
        <strain evidence="12">WB5_2A_028</strain>
    </source>
</reference>
<gene>
    <name evidence="12" type="ORF">EBT44_06240</name>
</gene>
<evidence type="ECO:0000313" key="12">
    <source>
        <dbReference type="EMBL" id="NBR94403.1"/>
    </source>
</evidence>
<sequence length="140" mass="15926">METPDWVTKAQCRGLHGDLWFPPVEHENHQIYYDVAVTVCASCPVWKECLKTGAKETYGMWGGLTPQERSSYLNKTDKHLARHGTVARFRQSCRCSDCVSNHEKVFNTKLDKSLYPKVGKGLTDIENVHNRLFNPSDGVN</sequence>
<evidence type="ECO:0000256" key="4">
    <source>
        <dbReference type="ARBA" id="ARBA00022723"/>
    </source>
</evidence>
<keyword evidence="9" id="KW-1015">Disulfide bond</keyword>
<organism evidence="12 13">
    <name type="scientific">Candidatus Fonsibacter lacus</name>
    <dbReference type="NCBI Taxonomy" id="2576439"/>
    <lineage>
        <taxon>Bacteria</taxon>
        <taxon>Pseudomonadati</taxon>
        <taxon>Pseudomonadota</taxon>
        <taxon>Alphaproteobacteria</taxon>
        <taxon>Candidatus Pelagibacterales</taxon>
        <taxon>Candidatus Pelagibacterales incertae sedis</taxon>
        <taxon>Candidatus Fonsibacter</taxon>
    </lineage>
</organism>
<keyword evidence="7" id="KW-0805">Transcription regulation</keyword>
<comment type="caution">
    <text evidence="12">The sequence shown here is derived from an EMBL/GenBank/DDBJ whole genome shotgun (WGS) entry which is preliminary data.</text>
</comment>
<dbReference type="PROSITE" id="PS51674">
    <property type="entry name" value="4FE4S_WBL"/>
    <property type="match status" value="1"/>
</dbReference>
<keyword evidence="8" id="KW-0238">DNA-binding</keyword>
<dbReference type="InterPro" id="IPR003482">
    <property type="entry name" value="Whib"/>
</dbReference>
<keyword evidence="6" id="KW-0411">Iron-sulfur</keyword>
<keyword evidence="10" id="KW-0804">Transcription</keyword>
<dbReference type="InterPro" id="IPR034768">
    <property type="entry name" value="4FE4S_WBL"/>
</dbReference>
<dbReference type="GO" id="GO:0045454">
    <property type="term" value="P:cell redox homeostasis"/>
    <property type="evidence" value="ECO:0007669"/>
    <property type="project" value="TreeGrafter"/>
</dbReference>
<dbReference type="PANTHER" id="PTHR38839">
    <property type="entry name" value="TRANSCRIPTIONAL REGULATOR WHID-RELATED"/>
    <property type="match status" value="1"/>
</dbReference>
<dbReference type="GO" id="GO:0045892">
    <property type="term" value="P:negative regulation of DNA-templated transcription"/>
    <property type="evidence" value="ECO:0007669"/>
    <property type="project" value="TreeGrafter"/>
</dbReference>
<dbReference type="Proteomes" id="UP000740727">
    <property type="component" value="Unassembled WGS sequence"/>
</dbReference>
<evidence type="ECO:0000259" key="11">
    <source>
        <dbReference type="PROSITE" id="PS51674"/>
    </source>
</evidence>
<keyword evidence="5" id="KW-0408">Iron</keyword>
<evidence type="ECO:0000256" key="2">
    <source>
        <dbReference type="ARBA" id="ARBA00006597"/>
    </source>
</evidence>
<accession>A0A965LL71</accession>
<dbReference type="EMBL" id="RFXN01000128">
    <property type="protein sequence ID" value="NBR94403.1"/>
    <property type="molecule type" value="Genomic_DNA"/>
</dbReference>
<evidence type="ECO:0000256" key="7">
    <source>
        <dbReference type="ARBA" id="ARBA00023015"/>
    </source>
</evidence>
<dbReference type="GO" id="GO:0046872">
    <property type="term" value="F:metal ion binding"/>
    <property type="evidence" value="ECO:0007669"/>
    <property type="project" value="UniProtKB-KW"/>
</dbReference>
<evidence type="ECO:0000256" key="3">
    <source>
        <dbReference type="ARBA" id="ARBA00022485"/>
    </source>
</evidence>
<proteinExistence type="inferred from homology"/>
<dbReference type="GO" id="GO:0047134">
    <property type="term" value="F:protein-disulfide reductase [NAD(P)H] activity"/>
    <property type="evidence" value="ECO:0007669"/>
    <property type="project" value="TreeGrafter"/>
</dbReference>
<name>A0A965LL71_9PROT</name>
<comment type="cofactor">
    <cofactor evidence="1">
        <name>[4Fe-4S] cluster</name>
        <dbReference type="ChEBI" id="CHEBI:49883"/>
    </cofactor>
</comment>
<evidence type="ECO:0000256" key="9">
    <source>
        <dbReference type="ARBA" id="ARBA00023157"/>
    </source>
</evidence>
<comment type="similarity">
    <text evidence="2">Belongs to the WhiB family.</text>
</comment>
<keyword evidence="3" id="KW-0004">4Fe-4S</keyword>
<evidence type="ECO:0000256" key="8">
    <source>
        <dbReference type="ARBA" id="ARBA00023125"/>
    </source>
</evidence>
<evidence type="ECO:0000256" key="10">
    <source>
        <dbReference type="ARBA" id="ARBA00023163"/>
    </source>
</evidence>
<keyword evidence="4" id="KW-0479">Metal-binding</keyword>
<feature type="domain" description="4Fe-4S Wbl-type" evidence="11">
    <location>
        <begin position="11"/>
        <end position="71"/>
    </location>
</feature>
<evidence type="ECO:0000256" key="6">
    <source>
        <dbReference type="ARBA" id="ARBA00023014"/>
    </source>
</evidence>
<evidence type="ECO:0000313" key="13">
    <source>
        <dbReference type="Proteomes" id="UP000740727"/>
    </source>
</evidence>
<dbReference type="AlphaFoldDB" id="A0A965LL71"/>